<reference evidence="1 2" key="1">
    <citation type="submission" date="2024-04" db="EMBL/GenBank/DDBJ databases">
        <title>Defined microbial consortia suppress multidrug-resistant proinflammatory Enterobacteriaceae via ecological control.</title>
        <authorList>
            <person name="Furuichi M."/>
            <person name="Kawaguchi T."/>
            <person name="Pust M."/>
            <person name="Yasuma K."/>
            <person name="Plichta D."/>
            <person name="Hasegawa N."/>
            <person name="Ohya T."/>
            <person name="Bhattarai S."/>
            <person name="Sasajima S."/>
            <person name="Aoto Y."/>
            <person name="Tuganbaev T."/>
            <person name="Yaginuma M."/>
            <person name="Ueda M."/>
            <person name="Okahashi N."/>
            <person name="Amafuji K."/>
            <person name="Kiridooshi Y."/>
            <person name="Sugita K."/>
            <person name="Strazar M."/>
            <person name="Skelly A."/>
            <person name="Suda W."/>
            <person name="Hattori M."/>
            <person name="Nakamoto N."/>
            <person name="Caballero S."/>
            <person name="Norman J."/>
            <person name="Olle B."/>
            <person name="Tanoue T."/>
            <person name="Arita M."/>
            <person name="Bucci V."/>
            <person name="Atarashi K."/>
            <person name="Xavier R."/>
            <person name="Honda K."/>
        </authorList>
    </citation>
    <scope>NUCLEOTIDE SEQUENCE [LARGE SCALE GENOMIC DNA]</scope>
    <source>
        <strain evidence="2">k34-0107-D12</strain>
    </source>
</reference>
<dbReference type="InterPro" id="IPR027417">
    <property type="entry name" value="P-loop_NTPase"/>
</dbReference>
<dbReference type="Gene3D" id="3.40.50.300">
    <property type="entry name" value="P-loop containing nucleotide triphosphate hydrolases"/>
    <property type="match status" value="1"/>
</dbReference>
<dbReference type="RefSeq" id="WP_227210415.1">
    <property type="nucleotide sequence ID" value="NZ_BAABZQ010000001.1"/>
</dbReference>
<name>A0ABQ0BPN7_9FIRM</name>
<dbReference type="Proteomes" id="UP001600941">
    <property type="component" value="Unassembled WGS sequence"/>
</dbReference>
<keyword evidence="2" id="KW-1185">Reference proteome</keyword>
<evidence type="ECO:0000313" key="2">
    <source>
        <dbReference type="Proteomes" id="UP001600941"/>
    </source>
</evidence>
<evidence type="ECO:0008006" key="3">
    <source>
        <dbReference type="Google" id="ProtNLM"/>
    </source>
</evidence>
<dbReference type="PROSITE" id="PS00675">
    <property type="entry name" value="SIGMA54_INTERACT_1"/>
    <property type="match status" value="1"/>
</dbReference>
<proteinExistence type="predicted"/>
<organism evidence="1 2">
    <name type="scientific">Blautia parvula</name>
    <dbReference type="NCBI Taxonomy" id="2877527"/>
    <lineage>
        <taxon>Bacteria</taxon>
        <taxon>Bacillati</taxon>
        <taxon>Bacillota</taxon>
        <taxon>Clostridia</taxon>
        <taxon>Lachnospirales</taxon>
        <taxon>Lachnospiraceae</taxon>
        <taxon>Blautia</taxon>
    </lineage>
</organism>
<accession>A0ABQ0BPN7</accession>
<comment type="caution">
    <text evidence="1">The sequence shown here is derived from an EMBL/GenBank/DDBJ whole genome shotgun (WGS) entry which is preliminary data.</text>
</comment>
<sequence>MAKYKIYGLNVYSEIELPSTFQLSDDSETEAEIVRADLTEEYGKAEAYKETQVQVSVDKEGKQAWMMQKLARECSLLYVFSVGLFRITRGRKIEYHKTAELDIYQLEQWILNMCMTILLIQREKIVLHGSGLEYKNKLLIISGESGSGKSTLTDALLQHGFSFVSDDAVVMEEENGVIYGIGAYPLRRLCEDVVKKQGISKAQLIRIPDGGREKYGLCMKDSCMEERVLAHVLVILQAGTVSEVCAEEIMGGEKLNLVTESLYKKTSYKRMGFTPEMMTICLQAAKQLRIFRMVRPTEGMTTDRQRELIVRIMEDLNGKPD</sequence>
<evidence type="ECO:0000313" key="1">
    <source>
        <dbReference type="EMBL" id="GAA6498493.1"/>
    </source>
</evidence>
<gene>
    <name evidence="1" type="ORF">K340107D12_13090</name>
</gene>
<dbReference type="InterPro" id="IPR025662">
    <property type="entry name" value="Sigma_54_int_dom_ATP-bd_1"/>
</dbReference>
<dbReference type="SUPFAM" id="SSF53795">
    <property type="entry name" value="PEP carboxykinase-like"/>
    <property type="match status" value="1"/>
</dbReference>
<dbReference type="EMBL" id="BAABZQ010000001">
    <property type="protein sequence ID" value="GAA6498493.1"/>
    <property type="molecule type" value="Genomic_DNA"/>
</dbReference>
<protein>
    <recommendedName>
        <fullName evidence="3">HPr kinase/phosphorylase</fullName>
    </recommendedName>
</protein>